<evidence type="ECO:0000313" key="2">
    <source>
        <dbReference type="Proteomes" id="UP000324222"/>
    </source>
</evidence>
<protein>
    <submittedName>
        <fullName evidence="1">Uncharacterized protein</fullName>
    </submittedName>
</protein>
<dbReference type="AlphaFoldDB" id="A0A5B7HFX1"/>
<name>A0A5B7HFX1_PORTR</name>
<evidence type="ECO:0000313" key="1">
    <source>
        <dbReference type="EMBL" id="MPC71661.1"/>
    </source>
</evidence>
<organism evidence="1 2">
    <name type="scientific">Portunus trituberculatus</name>
    <name type="common">Swimming crab</name>
    <name type="synonym">Neptunus trituberculatus</name>
    <dbReference type="NCBI Taxonomy" id="210409"/>
    <lineage>
        <taxon>Eukaryota</taxon>
        <taxon>Metazoa</taxon>
        <taxon>Ecdysozoa</taxon>
        <taxon>Arthropoda</taxon>
        <taxon>Crustacea</taxon>
        <taxon>Multicrustacea</taxon>
        <taxon>Malacostraca</taxon>
        <taxon>Eumalacostraca</taxon>
        <taxon>Eucarida</taxon>
        <taxon>Decapoda</taxon>
        <taxon>Pleocyemata</taxon>
        <taxon>Brachyura</taxon>
        <taxon>Eubrachyura</taxon>
        <taxon>Portunoidea</taxon>
        <taxon>Portunidae</taxon>
        <taxon>Portuninae</taxon>
        <taxon>Portunus</taxon>
    </lineage>
</organism>
<gene>
    <name evidence="1" type="ORF">E2C01_065946</name>
</gene>
<proteinExistence type="predicted"/>
<dbReference type="EMBL" id="VSRR010033321">
    <property type="protein sequence ID" value="MPC71661.1"/>
    <property type="molecule type" value="Genomic_DNA"/>
</dbReference>
<comment type="caution">
    <text evidence="1">The sequence shown here is derived from an EMBL/GenBank/DDBJ whole genome shotgun (WGS) entry which is preliminary data.</text>
</comment>
<accession>A0A5B7HFX1</accession>
<keyword evidence="2" id="KW-1185">Reference proteome</keyword>
<reference evidence="1 2" key="1">
    <citation type="submission" date="2019-05" db="EMBL/GenBank/DDBJ databases">
        <title>Another draft genome of Portunus trituberculatus and its Hox gene families provides insights of decapod evolution.</title>
        <authorList>
            <person name="Jeong J.-H."/>
            <person name="Song I."/>
            <person name="Kim S."/>
            <person name="Choi T."/>
            <person name="Kim D."/>
            <person name="Ryu S."/>
            <person name="Kim W."/>
        </authorList>
    </citation>
    <scope>NUCLEOTIDE SEQUENCE [LARGE SCALE GENOMIC DNA]</scope>
    <source>
        <tissue evidence="1">Muscle</tissue>
    </source>
</reference>
<sequence length="60" mass="6915">MCTSWRKITKNTIKHAWNALLPHLKLERKDLLCMTMQAAQQVPGMETVDRGNVFDMVEKG</sequence>
<dbReference type="Proteomes" id="UP000324222">
    <property type="component" value="Unassembled WGS sequence"/>
</dbReference>